<dbReference type="OrthoDB" id="3539582at2759"/>
<dbReference type="AlphaFoldDB" id="A0A9X0DGY5"/>
<feature type="compositionally biased region" description="Basic and acidic residues" evidence="1">
    <location>
        <begin position="206"/>
        <end position="220"/>
    </location>
</feature>
<evidence type="ECO:0000256" key="1">
    <source>
        <dbReference type="SAM" id="MobiDB-lite"/>
    </source>
</evidence>
<evidence type="ECO:0000313" key="2">
    <source>
        <dbReference type="EMBL" id="KAJ8063121.1"/>
    </source>
</evidence>
<organism evidence="2 3">
    <name type="scientific">Sclerotinia nivalis</name>
    <dbReference type="NCBI Taxonomy" id="352851"/>
    <lineage>
        <taxon>Eukaryota</taxon>
        <taxon>Fungi</taxon>
        <taxon>Dikarya</taxon>
        <taxon>Ascomycota</taxon>
        <taxon>Pezizomycotina</taxon>
        <taxon>Leotiomycetes</taxon>
        <taxon>Helotiales</taxon>
        <taxon>Sclerotiniaceae</taxon>
        <taxon>Sclerotinia</taxon>
    </lineage>
</organism>
<name>A0A9X0DGY5_9HELO</name>
<protein>
    <submittedName>
        <fullName evidence="2">Uncharacterized protein</fullName>
    </submittedName>
</protein>
<dbReference type="Proteomes" id="UP001152300">
    <property type="component" value="Unassembled WGS sequence"/>
</dbReference>
<evidence type="ECO:0000313" key="3">
    <source>
        <dbReference type="Proteomes" id="UP001152300"/>
    </source>
</evidence>
<accession>A0A9X0DGY5</accession>
<comment type="caution">
    <text evidence="2">The sequence shown here is derived from an EMBL/GenBank/DDBJ whole genome shotgun (WGS) entry which is preliminary data.</text>
</comment>
<proteinExistence type="predicted"/>
<keyword evidence="3" id="KW-1185">Reference proteome</keyword>
<gene>
    <name evidence="2" type="ORF">OCU04_008364</name>
</gene>
<dbReference type="EMBL" id="JAPEIS010000009">
    <property type="protein sequence ID" value="KAJ8063121.1"/>
    <property type="molecule type" value="Genomic_DNA"/>
</dbReference>
<feature type="region of interest" description="Disordered" evidence="1">
    <location>
        <begin position="161"/>
        <end position="220"/>
    </location>
</feature>
<feature type="compositionally biased region" description="Basic and acidic residues" evidence="1">
    <location>
        <begin position="162"/>
        <end position="174"/>
    </location>
</feature>
<reference evidence="2" key="1">
    <citation type="submission" date="2022-11" db="EMBL/GenBank/DDBJ databases">
        <title>Genome Resource of Sclerotinia nivalis Strain SnTB1, a Plant Pathogen Isolated from American Ginseng.</title>
        <authorList>
            <person name="Fan S."/>
        </authorList>
    </citation>
    <scope>NUCLEOTIDE SEQUENCE</scope>
    <source>
        <strain evidence="2">SnTB1</strain>
    </source>
</reference>
<sequence>MARAIYFRWHSISNQACRVIAPPVIARLPRGDPELNDYCDNLKDYETIIGCEILERARDITCSIVLANIHTDDFKERCRSNFGHLRLAMLFYNLVTDDELYYIYGPLWLAVDFSFVQCSDKLPDSPTHEDKLRWHLRKFTKLRFAYFAAYYFEQCLQQRSPNRHDSKQPSKAERQAFASGLRSDTEKEEEEPSGPRGDDNNTPEVVIHEDPFATPKAEDREVVLFNSEEAKDRWTRGAMNVVRY</sequence>